<dbReference type="EMBL" id="JASCZI010061891">
    <property type="protein sequence ID" value="MED6139707.1"/>
    <property type="molecule type" value="Genomic_DNA"/>
</dbReference>
<dbReference type="Gene3D" id="2.40.70.10">
    <property type="entry name" value="Acid Proteases"/>
    <property type="match status" value="1"/>
</dbReference>
<evidence type="ECO:0008006" key="4">
    <source>
        <dbReference type="Google" id="ProtNLM"/>
    </source>
</evidence>
<keyword evidence="3" id="KW-1185">Reference proteome</keyword>
<feature type="region of interest" description="Disordered" evidence="1">
    <location>
        <begin position="1"/>
        <end position="52"/>
    </location>
</feature>
<proteinExistence type="predicted"/>
<comment type="caution">
    <text evidence="2">The sequence shown here is derived from an EMBL/GenBank/DDBJ whole genome shotgun (WGS) entry which is preliminary data.</text>
</comment>
<evidence type="ECO:0000313" key="3">
    <source>
        <dbReference type="Proteomes" id="UP001341840"/>
    </source>
</evidence>
<gene>
    <name evidence="2" type="ORF">PIB30_086332</name>
</gene>
<dbReference type="InterPro" id="IPR021109">
    <property type="entry name" value="Peptidase_aspartic_dom_sf"/>
</dbReference>
<name>A0ABU6STM9_9FABA</name>
<accession>A0ABU6STM9</accession>
<reference evidence="2 3" key="1">
    <citation type="journal article" date="2023" name="Plants (Basel)">
        <title>Bridging the Gap: Combining Genomics and Transcriptomics Approaches to Understand Stylosanthes scabra, an Orphan Legume from the Brazilian Caatinga.</title>
        <authorList>
            <person name="Ferreira-Neto J.R.C."/>
            <person name="da Silva M.D."/>
            <person name="Binneck E."/>
            <person name="de Melo N.F."/>
            <person name="da Silva R.H."/>
            <person name="de Melo A.L.T.M."/>
            <person name="Pandolfi V."/>
            <person name="Bustamante F.O."/>
            <person name="Brasileiro-Vidal A.C."/>
            <person name="Benko-Iseppon A.M."/>
        </authorList>
    </citation>
    <scope>NUCLEOTIDE SEQUENCE [LARGE SCALE GENOMIC DNA]</scope>
    <source>
        <tissue evidence="2">Leaves</tissue>
    </source>
</reference>
<dbReference type="Pfam" id="PF08284">
    <property type="entry name" value="RVP_2"/>
    <property type="match status" value="1"/>
</dbReference>
<feature type="compositionally biased region" description="Basic residues" evidence="1">
    <location>
        <begin position="7"/>
        <end position="16"/>
    </location>
</feature>
<protein>
    <recommendedName>
        <fullName evidence="4">Polyprotein</fullName>
    </recommendedName>
</protein>
<organism evidence="2 3">
    <name type="scientific">Stylosanthes scabra</name>
    <dbReference type="NCBI Taxonomy" id="79078"/>
    <lineage>
        <taxon>Eukaryota</taxon>
        <taxon>Viridiplantae</taxon>
        <taxon>Streptophyta</taxon>
        <taxon>Embryophyta</taxon>
        <taxon>Tracheophyta</taxon>
        <taxon>Spermatophyta</taxon>
        <taxon>Magnoliopsida</taxon>
        <taxon>eudicotyledons</taxon>
        <taxon>Gunneridae</taxon>
        <taxon>Pentapetalae</taxon>
        <taxon>rosids</taxon>
        <taxon>fabids</taxon>
        <taxon>Fabales</taxon>
        <taxon>Fabaceae</taxon>
        <taxon>Papilionoideae</taxon>
        <taxon>50 kb inversion clade</taxon>
        <taxon>dalbergioids sensu lato</taxon>
        <taxon>Dalbergieae</taxon>
        <taxon>Pterocarpus clade</taxon>
        <taxon>Stylosanthes</taxon>
    </lineage>
</organism>
<sequence length="325" mass="35357">MCDARRYRSLFPRRRVAPPTLPPPSPPLSDEEPSVETYDPATELVGDPDEPYVAEHVPYGALEAYYSGASCGSERENASTDTVPSSYHSSGSFSDSVSLGYGSAFSGSASDGASDDGLIVRCWWFTQRMATSRLSEVRARTNNDLPAHSVTPTELIPQVSHREVTLIHGECYILREKLSVLYDSGATHSFLSNRVVSRVGLIPELLGFSLVVHTPASQSACAQRVYRNVVIDIMALVALHGLTGIPTIAIKCYLNSVEVSGPNARNPYGISNFHRQVHRIVSSNKSNRDVAHRIEKLAIKENLNSNHGSVLGMDRAPIPVLGLTL</sequence>
<evidence type="ECO:0000256" key="1">
    <source>
        <dbReference type="SAM" id="MobiDB-lite"/>
    </source>
</evidence>
<dbReference type="Proteomes" id="UP001341840">
    <property type="component" value="Unassembled WGS sequence"/>
</dbReference>
<evidence type="ECO:0000313" key="2">
    <source>
        <dbReference type="EMBL" id="MED6139707.1"/>
    </source>
</evidence>